<evidence type="ECO:0000256" key="3">
    <source>
        <dbReference type="ARBA" id="ARBA00022722"/>
    </source>
</evidence>
<keyword evidence="3" id="KW-0540">Nuclease</keyword>
<name>A0A9Q3HLB2_9BASI</name>
<dbReference type="PANTHER" id="PTHR37984">
    <property type="entry name" value="PROTEIN CBG26694"/>
    <property type="match status" value="1"/>
</dbReference>
<evidence type="ECO:0000313" key="6">
    <source>
        <dbReference type="EMBL" id="MBW0509666.1"/>
    </source>
</evidence>
<sequence length="467" mass="53857">MDLIHVQDAKIQKAKRSRGKYSTSGASCITNIVINNREAKLHLDSGGFFTFVGKDYLDRLYTNWKERLIPIEGIKLRSSSQDMHPLGIFKAAMRFPCTAGSIRLKFEFIFMNNFTSQHFILGNDYLSIYGIDINNHKDRYFTIGEKKRQKVAFPPEKREITVIRQVKNVNKETFVSDQEAFAFDNEPLGAIKGHEVDIMLNVERPYPPLVRRQAYPASPRAREELESHIDELVKLGILTKVGHNEEVEVTIPVIITWNNYKSRVVGDFRALNTYTTPDRYPIPRIHETLTQLSKAKFITSMDALKGFNQNFLTPHARKLLRIIAHCGIYEYLRMPFGIKNVPSHYQRMMNTIFPHEFSEGLLIIYLYDFIICSETWQLHLERLSLVLIKILQVNMKISLKKCNFGFHELKALGHLVSGLSLGVDKNKVAAGLLKQMPQNKKQIMSFLGFASYYRQHLVDFSIHAKSL</sequence>
<dbReference type="EMBL" id="AVOT02021076">
    <property type="protein sequence ID" value="MBW0509666.1"/>
    <property type="molecule type" value="Genomic_DNA"/>
</dbReference>
<dbReference type="CDD" id="cd01647">
    <property type="entry name" value="RT_LTR"/>
    <property type="match status" value="1"/>
</dbReference>
<evidence type="ECO:0000256" key="4">
    <source>
        <dbReference type="ARBA" id="ARBA00022759"/>
    </source>
</evidence>
<dbReference type="Gene3D" id="2.40.70.10">
    <property type="entry name" value="Acid Proteases"/>
    <property type="match status" value="1"/>
</dbReference>
<dbReference type="InterPro" id="IPR043128">
    <property type="entry name" value="Rev_trsase/Diguanyl_cyclase"/>
</dbReference>
<keyword evidence="2" id="KW-0548">Nucleotidyltransferase</keyword>
<evidence type="ECO:0000256" key="2">
    <source>
        <dbReference type="ARBA" id="ARBA00022695"/>
    </source>
</evidence>
<dbReference type="PANTHER" id="PTHR37984:SF5">
    <property type="entry name" value="PROTEIN NYNRIN-LIKE"/>
    <property type="match status" value="1"/>
</dbReference>
<organism evidence="6 7">
    <name type="scientific">Austropuccinia psidii MF-1</name>
    <dbReference type="NCBI Taxonomy" id="1389203"/>
    <lineage>
        <taxon>Eukaryota</taxon>
        <taxon>Fungi</taxon>
        <taxon>Dikarya</taxon>
        <taxon>Basidiomycota</taxon>
        <taxon>Pucciniomycotina</taxon>
        <taxon>Pucciniomycetes</taxon>
        <taxon>Pucciniales</taxon>
        <taxon>Sphaerophragmiaceae</taxon>
        <taxon>Austropuccinia</taxon>
    </lineage>
</organism>
<dbReference type="OrthoDB" id="3250101at2759"/>
<dbReference type="Pfam" id="PF00078">
    <property type="entry name" value="RVT_1"/>
    <property type="match status" value="1"/>
</dbReference>
<accession>A0A9Q3HLB2</accession>
<feature type="domain" description="Reverse transcriptase" evidence="5">
    <location>
        <begin position="261"/>
        <end position="414"/>
    </location>
</feature>
<keyword evidence="4" id="KW-0378">Hydrolase</keyword>
<gene>
    <name evidence="6" type="ORF">O181_049381</name>
</gene>
<dbReference type="GO" id="GO:0016779">
    <property type="term" value="F:nucleotidyltransferase activity"/>
    <property type="evidence" value="ECO:0007669"/>
    <property type="project" value="UniProtKB-KW"/>
</dbReference>
<dbReference type="Gene3D" id="3.30.70.270">
    <property type="match status" value="2"/>
</dbReference>
<dbReference type="InterPro" id="IPR000477">
    <property type="entry name" value="RT_dom"/>
</dbReference>
<keyword evidence="4" id="KW-0255">Endonuclease</keyword>
<dbReference type="Gene3D" id="3.10.10.10">
    <property type="entry name" value="HIV Type 1 Reverse Transcriptase, subunit A, domain 1"/>
    <property type="match status" value="1"/>
</dbReference>
<dbReference type="GO" id="GO:0004519">
    <property type="term" value="F:endonuclease activity"/>
    <property type="evidence" value="ECO:0007669"/>
    <property type="project" value="UniProtKB-KW"/>
</dbReference>
<keyword evidence="1" id="KW-0808">Transferase</keyword>
<comment type="caution">
    <text evidence="6">The sequence shown here is derived from an EMBL/GenBank/DDBJ whole genome shotgun (WGS) entry which is preliminary data.</text>
</comment>
<dbReference type="Proteomes" id="UP000765509">
    <property type="component" value="Unassembled WGS sequence"/>
</dbReference>
<evidence type="ECO:0000256" key="1">
    <source>
        <dbReference type="ARBA" id="ARBA00022679"/>
    </source>
</evidence>
<dbReference type="SUPFAM" id="SSF56672">
    <property type="entry name" value="DNA/RNA polymerases"/>
    <property type="match status" value="1"/>
</dbReference>
<dbReference type="InterPro" id="IPR021109">
    <property type="entry name" value="Peptidase_aspartic_dom_sf"/>
</dbReference>
<evidence type="ECO:0000259" key="5">
    <source>
        <dbReference type="Pfam" id="PF00078"/>
    </source>
</evidence>
<proteinExistence type="predicted"/>
<evidence type="ECO:0000313" key="7">
    <source>
        <dbReference type="Proteomes" id="UP000765509"/>
    </source>
</evidence>
<reference evidence="6" key="1">
    <citation type="submission" date="2021-03" db="EMBL/GenBank/DDBJ databases">
        <title>Draft genome sequence of rust myrtle Austropuccinia psidii MF-1, a brazilian biotype.</title>
        <authorList>
            <person name="Quecine M.C."/>
            <person name="Pachon D.M.R."/>
            <person name="Bonatelli M.L."/>
            <person name="Correr F.H."/>
            <person name="Franceschini L.M."/>
            <person name="Leite T.F."/>
            <person name="Margarido G.R.A."/>
            <person name="Almeida C.A."/>
            <person name="Ferrarezi J.A."/>
            <person name="Labate C.A."/>
        </authorList>
    </citation>
    <scope>NUCLEOTIDE SEQUENCE</scope>
    <source>
        <strain evidence="6">MF-1</strain>
    </source>
</reference>
<dbReference type="InterPro" id="IPR050951">
    <property type="entry name" value="Retrovirus_Pol_polyprotein"/>
</dbReference>
<dbReference type="AlphaFoldDB" id="A0A9Q3HLB2"/>
<keyword evidence="7" id="KW-1185">Reference proteome</keyword>
<protein>
    <recommendedName>
        <fullName evidence="5">Reverse transcriptase domain-containing protein</fullName>
    </recommendedName>
</protein>
<dbReference type="InterPro" id="IPR043502">
    <property type="entry name" value="DNA/RNA_pol_sf"/>
</dbReference>